<dbReference type="eggNOG" id="COG2801">
    <property type="taxonomic scope" value="Bacteria"/>
</dbReference>
<dbReference type="GO" id="GO:0003676">
    <property type="term" value="F:nucleic acid binding"/>
    <property type="evidence" value="ECO:0007669"/>
    <property type="project" value="InterPro"/>
</dbReference>
<dbReference type="Proteomes" id="UP000014803">
    <property type="component" value="Chromosome"/>
</dbReference>
<dbReference type="GO" id="GO:0015074">
    <property type="term" value="P:DNA integration"/>
    <property type="evidence" value="ECO:0007669"/>
    <property type="project" value="InterPro"/>
</dbReference>
<dbReference type="SUPFAM" id="SSF46689">
    <property type="entry name" value="Homeodomain-like"/>
    <property type="match status" value="1"/>
</dbReference>
<dbReference type="InterPro" id="IPR036397">
    <property type="entry name" value="RNaseH_sf"/>
</dbReference>
<dbReference type="InterPro" id="IPR009057">
    <property type="entry name" value="Homeodomain-like_sf"/>
</dbReference>
<reference evidence="3 4" key="1">
    <citation type="journal article" date="2013" name="Sci. Rep.">
        <title>Extraordinary expansion of a Sorangium cellulosum genome from an alkaline milieu.</title>
        <authorList>
            <person name="Han K."/>
            <person name="Li Z.F."/>
            <person name="Peng R."/>
            <person name="Zhu L.P."/>
            <person name="Zhou T."/>
            <person name="Wang L.G."/>
            <person name="Li S.G."/>
            <person name="Zhang X.B."/>
            <person name="Hu W."/>
            <person name="Wu Z.H."/>
            <person name="Qin N."/>
            <person name="Li Y.Z."/>
        </authorList>
    </citation>
    <scope>NUCLEOTIDE SEQUENCE [LARGE SCALE GENOMIC DNA]</scope>
    <source>
        <strain evidence="3 4">So0157-2</strain>
    </source>
</reference>
<evidence type="ECO:0000256" key="1">
    <source>
        <dbReference type="SAM" id="MobiDB-lite"/>
    </source>
</evidence>
<evidence type="ECO:0000313" key="3">
    <source>
        <dbReference type="EMBL" id="AGP41571.1"/>
    </source>
</evidence>
<dbReference type="InterPro" id="IPR012337">
    <property type="entry name" value="RNaseH-like_sf"/>
</dbReference>
<dbReference type="SUPFAM" id="SSF53098">
    <property type="entry name" value="Ribonuclease H-like"/>
    <property type="match status" value="1"/>
</dbReference>
<dbReference type="PATRIC" id="fig|1254432.3.peg.10838"/>
<feature type="compositionally biased region" description="Basic residues" evidence="1">
    <location>
        <begin position="407"/>
        <end position="417"/>
    </location>
</feature>
<feature type="region of interest" description="Disordered" evidence="1">
    <location>
        <begin position="465"/>
        <end position="484"/>
    </location>
</feature>
<protein>
    <recommendedName>
        <fullName evidence="2">Integrase catalytic domain-containing protein</fullName>
    </recommendedName>
</protein>
<gene>
    <name evidence="3" type="ORF">SCE1572_48025</name>
</gene>
<dbReference type="InterPro" id="IPR001584">
    <property type="entry name" value="Integrase_cat-core"/>
</dbReference>
<dbReference type="Pfam" id="PF00665">
    <property type="entry name" value="rve"/>
    <property type="match status" value="1"/>
</dbReference>
<dbReference type="PANTHER" id="PTHR35004:SF6">
    <property type="entry name" value="TRANSPOSASE"/>
    <property type="match status" value="1"/>
</dbReference>
<evidence type="ECO:0000313" key="4">
    <source>
        <dbReference type="Proteomes" id="UP000014803"/>
    </source>
</evidence>
<dbReference type="OrthoDB" id="5522631at2"/>
<dbReference type="Pfam" id="PF13565">
    <property type="entry name" value="HTH_32"/>
    <property type="match status" value="1"/>
</dbReference>
<feature type="region of interest" description="Disordered" evidence="1">
    <location>
        <begin position="407"/>
        <end position="460"/>
    </location>
</feature>
<dbReference type="EMBL" id="CP003969">
    <property type="protein sequence ID" value="AGP41571.1"/>
    <property type="molecule type" value="Genomic_DNA"/>
</dbReference>
<sequence>MDILKPKDHTEEIAIFRHGVIGQLCARDLEHGDLAEALRTLSMQRLRPPGSACTRSFSIPTLERWLYAYRRRGLEGLRPRARRDRGRGRELDPVLRQLLCDIRREHPDASVPLILRTLRADGRLCATVSASTVRRLFRQEGLDKIPQRDGKGPTTRLKWQADHPDALWHGDVCHGPTLHLAGRRVAVRIHALLDDASRFILVISVESHEKEDTMLRLLVRALRLYGVPSALYLDNGATYRGDALRIFCSRLGITLLHARPYDPQARGKMERFWRTLRENVLDHLGSITSLEDISSRIQAFVDVHYHPSPHAGLMGRAPGLVYAPGQREIDPLSEARLRKALTLRQRRRVRRDTTVSVRGRLYELDHGYLAGRVVTVAYCLLDEPLAPVVEIEGQRLPLRLVDPVHNAHVKRPPRRTTKGGESPAGQPVAFDPAGALLVKSARGSGARRGRPRRRGGSRCDLLSSASSACARPPSPRSSTMPSCGCPRPSRCSSMISKPRSLSAPACSSSVSQVSAKRVCYGPCGIGYPRPDSA</sequence>
<dbReference type="PROSITE" id="PS50994">
    <property type="entry name" value="INTEGRASE"/>
    <property type="match status" value="1"/>
</dbReference>
<accession>S4YB68</accession>
<evidence type="ECO:0000259" key="2">
    <source>
        <dbReference type="PROSITE" id="PS50994"/>
    </source>
</evidence>
<dbReference type="STRING" id="1254432.SCE1572_48025"/>
<name>S4YB68_SORCE</name>
<dbReference type="Gene3D" id="3.30.420.10">
    <property type="entry name" value="Ribonuclease H-like superfamily/Ribonuclease H"/>
    <property type="match status" value="1"/>
</dbReference>
<dbReference type="PANTHER" id="PTHR35004">
    <property type="entry name" value="TRANSPOSASE RV3428C-RELATED"/>
    <property type="match status" value="1"/>
</dbReference>
<feature type="compositionally biased region" description="Basic residues" evidence="1">
    <location>
        <begin position="445"/>
        <end position="456"/>
    </location>
</feature>
<organism evidence="3 4">
    <name type="scientific">Sorangium cellulosum So0157-2</name>
    <dbReference type="NCBI Taxonomy" id="1254432"/>
    <lineage>
        <taxon>Bacteria</taxon>
        <taxon>Pseudomonadati</taxon>
        <taxon>Myxococcota</taxon>
        <taxon>Polyangia</taxon>
        <taxon>Polyangiales</taxon>
        <taxon>Polyangiaceae</taxon>
        <taxon>Sorangium</taxon>
    </lineage>
</organism>
<feature type="domain" description="Integrase catalytic" evidence="2">
    <location>
        <begin position="160"/>
        <end position="326"/>
    </location>
</feature>
<dbReference type="KEGG" id="scu:SCE1572_48025"/>
<dbReference type="AlphaFoldDB" id="S4YB68"/>
<proteinExistence type="predicted"/>
<dbReference type="HOGENOM" id="CLU_038364_0_0_7"/>